<gene>
    <name evidence="2" type="ORF">BofuT4_uP138810.1</name>
</gene>
<reference evidence="3" key="1">
    <citation type="journal article" date="2011" name="PLoS Genet.">
        <title>Genomic analysis of the necrotrophic fungal pathogens Sclerotinia sclerotiorum and Botrytis cinerea.</title>
        <authorList>
            <person name="Amselem J."/>
            <person name="Cuomo C.A."/>
            <person name="van Kan J.A."/>
            <person name="Viaud M."/>
            <person name="Benito E.P."/>
            <person name="Couloux A."/>
            <person name="Coutinho P.M."/>
            <person name="de Vries R.P."/>
            <person name="Dyer P.S."/>
            <person name="Fillinger S."/>
            <person name="Fournier E."/>
            <person name="Gout L."/>
            <person name="Hahn M."/>
            <person name="Kohn L."/>
            <person name="Lapalu N."/>
            <person name="Plummer K.M."/>
            <person name="Pradier J.M."/>
            <person name="Quevillon E."/>
            <person name="Sharon A."/>
            <person name="Simon A."/>
            <person name="ten Have A."/>
            <person name="Tudzynski B."/>
            <person name="Tudzynski P."/>
            <person name="Wincker P."/>
            <person name="Andrew M."/>
            <person name="Anthouard V."/>
            <person name="Beever R.E."/>
            <person name="Beffa R."/>
            <person name="Benoit I."/>
            <person name="Bouzid O."/>
            <person name="Brault B."/>
            <person name="Chen Z."/>
            <person name="Choquer M."/>
            <person name="Collemare J."/>
            <person name="Cotton P."/>
            <person name="Danchin E.G."/>
            <person name="Da Silva C."/>
            <person name="Gautier A."/>
            <person name="Giraud C."/>
            <person name="Giraud T."/>
            <person name="Gonzalez C."/>
            <person name="Grossetete S."/>
            <person name="Guldener U."/>
            <person name="Henrissat B."/>
            <person name="Howlett B.J."/>
            <person name="Kodira C."/>
            <person name="Kretschmer M."/>
            <person name="Lappartient A."/>
            <person name="Leroch M."/>
            <person name="Levis C."/>
            <person name="Mauceli E."/>
            <person name="Neuveglise C."/>
            <person name="Oeser B."/>
            <person name="Pearson M."/>
            <person name="Poulain J."/>
            <person name="Poussereau N."/>
            <person name="Quesneville H."/>
            <person name="Rascle C."/>
            <person name="Schumacher J."/>
            <person name="Segurens B."/>
            <person name="Sexton A."/>
            <person name="Silva E."/>
            <person name="Sirven C."/>
            <person name="Soanes D.M."/>
            <person name="Talbot N.J."/>
            <person name="Templeton M."/>
            <person name="Yandava C."/>
            <person name="Yarden O."/>
            <person name="Zeng Q."/>
            <person name="Rollins J.A."/>
            <person name="Lebrun M.H."/>
            <person name="Dickman M."/>
        </authorList>
    </citation>
    <scope>NUCLEOTIDE SEQUENCE [LARGE SCALE GENOMIC DNA]</scope>
    <source>
        <strain evidence="3">T4</strain>
    </source>
</reference>
<organism evidence="2 3">
    <name type="scientific">Botryotinia fuckeliana (strain T4)</name>
    <name type="common">Noble rot fungus</name>
    <name type="synonym">Botrytis cinerea</name>
    <dbReference type="NCBI Taxonomy" id="999810"/>
    <lineage>
        <taxon>Eukaryota</taxon>
        <taxon>Fungi</taxon>
        <taxon>Dikarya</taxon>
        <taxon>Ascomycota</taxon>
        <taxon>Pezizomycotina</taxon>
        <taxon>Leotiomycetes</taxon>
        <taxon>Helotiales</taxon>
        <taxon>Sclerotiniaceae</taxon>
        <taxon>Botrytis</taxon>
    </lineage>
</organism>
<evidence type="ECO:0000313" key="2">
    <source>
        <dbReference type="EMBL" id="CCD52957.1"/>
    </source>
</evidence>
<feature type="region of interest" description="Disordered" evidence="1">
    <location>
        <begin position="1"/>
        <end position="36"/>
    </location>
</feature>
<accession>G2YMV9</accession>
<dbReference type="AlphaFoldDB" id="G2YMV9"/>
<sequence>MNMSGILKSSGDPISNSRQRSKDQEQCIIDAAKSCS</sequence>
<protein>
    <submittedName>
        <fullName evidence="2">Uncharacterized protein</fullName>
    </submittedName>
</protein>
<dbReference type="Proteomes" id="UP000008177">
    <property type="component" value="Unplaced contigs"/>
</dbReference>
<dbReference type="EMBL" id="FQ790345">
    <property type="protein sequence ID" value="CCD52957.1"/>
    <property type="molecule type" value="Genomic_DNA"/>
</dbReference>
<proteinExistence type="predicted"/>
<evidence type="ECO:0000256" key="1">
    <source>
        <dbReference type="SAM" id="MobiDB-lite"/>
    </source>
</evidence>
<dbReference type="InParanoid" id="G2YMV9"/>
<name>G2YMV9_BOTF4</name>
<evidence type="ECO:0000313" key="3">
    <source>
        <dbReference type="Proteomes" id="UP000008177"/>
    </source>
</evidence>
<dbReference type="HOGENOM" id="CLU_3359583_0_0_1"/>